<evidence type="ECO:0008006" key="6">
    <source>
        <dbReference type="Google" id="ProtNLM"/>
    </source>
</evidence>
<sequence>MVRLHIPYLLTALGAVLVAAKQGNDGARCTTFNIPSVAQNGTSNVQFTSSAPGLDAPKVNPVNGSTYDWWYFDVVDANPASKASVVAAFFASSHEAFALLDDEASLVTVGYVWMNFENGTMVSFHQIANGATIVLEGDSSNGVWHESGMQWTMDPTAKNVVITFDIPGNLAGTVTLQSTAPGHYPCGPVEGGQTMQVMPHVGWANLIPDGNASVDLLVKKTPLKFRGVGYHDKNWGDKPFTASVSTWYWGHGRVGPYSIVWFDVFDPTGQESVSAYVSKNDAIIVASCKPGSIKVRPMGNASFPPFVGAAFPEGYHMVIDMADEGTLTVNATINAPNIGANPVYFRGTAHLSAVVTPKKGKATTETGVALLEQFELAPPA</sequence>
<organism evidence="4 5">
    <name type="scientific">Mycena pura</name>
    <dbReference type="NCBI Taxonomy" id="153505"/>
    <lineage>
        <taxon>Eukaryota</taxon>
        <taxon>Fungi</taxon>
        <taxon>Dikarya</taxon>
        <taxon>Basidiomycota</taxon>
        <taxon>Agaricomycotina</taxon>
        <taxon>Agaricomycetes</taxon>
        <taxon>Agaricomycetidae</taxon>
        <taxon>Agaricales</taxon>
        <taxon>Marasmiineae</taxon>
        <taxon>Mycenaceae</taxon>
        <taxon>Mycena</taxon>
    </lineage>
</organism>
<evidence type="ECO:0000256" key="1">
    <source>
        <dbReference type="SAM" id="SignalP"/>
    </source>
</evidence>
<dbReference type="Proteomes" id="UP001219525">
    <property type="component" value="Unassembled WGS sequence"/>
</dbReference>
<dbReference type="SUPFAM" id="SSF159245">
    <property type="entry name" value="AttH-like"/>
    <property type="match status" value="1"/>
</dbReference>
<proteinExistence type="predicted"/>
<comment type="caution">
    <text evidence="4">The sequence shown here is derived from an EMBL/GenBank/DDBJ whole genome shotgun (WGS) entry which is preliminary data.</text>
</comment>
<feature type="chain" id="PRO_5042062007" description="Hydroxyneurosporene synthase" evidence="1">
    <location>
        <begin position="21"/>
        <end position="380"/>
    </location>
</feature>
<dbReference type="Pfam" id="PF24137">
    <property type="entry name" value="DA_N"/>
    <property type="match status" value="1"/>
</dbReference>
<name>A0AAD7E0V9_9AGAR</name>
<evidence type="ECO:0000313" key="5">
    <source>
        <dbReference type="Proteomes" id="UP001219525"/>
    </source>
</evidence>
<reference evidence="4" key="1">
    <citation type="submission" date="2023-03" db="EMBL/GenBank/DDBJ databases">
        <title>Massive genome expansion in bonnet fungi (Mycena s.s.) driven by repeated elements and novel gene families across ecological guilds.</title>
        <authorList>
            <consortium name="Lawrence Berkeley National Laboratory"/>
            <person name="Harder C.B."/>
            <person name="Miyauchi S."/>
            <person name="Viragh M."/>
            <person name="Kuo A."/>
            <person name="Thoen E."/>
            <person name="Andreopoulos B."/>
            <person name="Lu D."/>
            <person name="Skrede I."/>
            <person name="Drula E."/>
            <person name="Henrissat B."/>
            <person name="Morin E."/>
            <person name="Kohler A."/>
            <person name="Barry K."/>
            <person name="LaButti K."/>
            <person name="Morin E."/>
            <person name="Salamov A."/>
            <person name="Lipzen A."/>
            <person name="Mereny Z."/>
            <person name="Hegedus B."/>
            <person name="Baldrian P."/>
            <person name="Stursova M."/>
            <person name="Weitz H."/>
            <person name="Taylor A."/>
            <person name="Grigoriev I.V."/>
            <person name="Nagy L.G."/>
            <person name="Martin F."/>
            <person name="Kauserud H."/>
        </authorList>
    </citation>
    <scope>NUCLEOTIDE SEQUENCE</scope>
    <source>
        <strain evidence="4">9144</strain>
    </source>
</reference>
<accession>A0AAD7E0V9</accession>
<protein>
    <recommendedName>
        <fullName evidence="6">Hydroxyneurosporene synthase</fullName>
    </recommendedName>
</protein>
<keyword evidence="5" id="KW-1185">Reference proteome</keyword>
<feature type="signal peptide" evidence="1">
    <location>
        <begin position="1"/>
        <end position="20"/>
    </location>
</feature>
<dbReference type="InterPro" id="IPR056402">
    <property type="entry name" value="DA_N"/>
</dbReference>
<dbReference type="EMBL" id="JARJCW010000007">
    <property type="protein sequence ID" value="KAJ7222416.1"/>
    <property type="molecule type" value="Genomic_DNA"/>
</dbReference>
<feature type="domain" description="AsqO/PenF-like C-terminal" evidence="3">
    <location>
        <begin position="242"/>
        <end position="375"/>
    </location>
</feature>
<evidence type="ECO:0000259" key="3">
    <source>
        <dbReference type="Pfam" id="PF25581"/>
    </source>
</evidence>
<dbReference type="Pfam" id="PF25581">
    <property type="entry name" value="AsqO_C"/>
    <property type="match status" value="1"/>
</dbReference>
<feature type="domain" description="Diels-Alderase N-terminal" evidence="2">
    <location>
        <begin position="31"/>
        <end position="235"/>
    </location>
</feature>
<dbReference type="AlphaFoldDB" id="A0AAD7E0V9"/>
<dbReference type="InterPro" id="IPR057722">
    <property type="entry name" value="AsqO/PenF-like_C"/>
</dbReference>
<evidence type="ECO:0000259" key="2">
    <source>
        <dbReference type="Pfam" id="PF24137"/>
    </source>
</evidence>
<gene>
    <name evidence="4" type="ORF">GGX14DRAFT_428695</name>
</gene>
<evidence type="ECO:0000313" key="4">
    <source>
        <dbReference type="EMBL" id="KAJ7222416.1"/>
    </source>
</evidence>
<keyword evidence="1" id="KW-0732">Signal</keyword>